<organism evidence="1 2">
    <name type="scientific">Cellulomonas gilvus (strain ATCC 13127 / NRRL B-14078)</name>
    <name type="common">Cellvibrio gilvus</name>
    <dbReference type="NCBI Taxonomy" id="593907"/>
    <lineage>
        <taxon>Bacteria</taxon>
        <taxon>Bacillati</taxon>
        <taxon>Actinomycetota</taxon>
        <taxon>Actinomycetes</taxon>
        <taxon>Micrococcales</taxon>
        <taxon>Cellulomonadaceae</taxon>
        <taxon>Cellulomonas</taxon>
    </lineage>
</organism>
<protein>
    <submittedName>
        <fullName evidence="1">Uncharacterized protein</fullName>
    </submittedName>
</protein>
<gene>
    <name evidence="1" type="ordered locus">Celgi_0878</name>
</gene>
<evidence type="ECO:0000313" key="1">
    <source>
        <dbReference type="EMBL" id="AEI11397.1"/>
    </source>
</evidence>
<dbReference type="OrthoDB" id="4829348at2"/>
<sequence length="191" mass="20151">MEWVVVPTVGMLALVCLARRRPPRSPRTAAAPVRIRVLAAPCGRPGFEALAPAGARLTAHAADRGGARLGSLEVDGASIVVRGLSRVGAEHDGLPLPAASLRPVLGRGTDAGPCLQEDVEQVDLATGPAWCRTLVLPHVMRTEVHLDHAGWGFVIVVESTRDHDAALGVAERVLTSWRWLDAAPRAQVAVA</sequence>
<proteinExistence type="predicted"/>
<dbReference type="KEGG" id="cga:Celgi_0878"/>
<dbReference type="RefSeq" id="WP_013882916.1">
    <property type="nucleotide sequence ID" value="NC_015671.1"/>
</dbReference>
<dbReference type="EMBL" id="CP002665">
    <property type="protein sequence ID" value="AEI11397.1"/>
    <property type="molecule type" value="Genomic_DNA"/>
</dbReference>
<dbReference type="HOGENOM" id="CLU_1419194_0_0_11"/>
<dbReference type="AlphaFoldDB" id="F7ZZX8"/>
<keyword evidence="2" id="KW-1185">Reference proteome</keyword>
<reference evidence="2" key="1">
    <citation type="submission" date="2011-04" db="EMBL/GenBank/DDBJ databases">
        <title>Complete sequence of Cellvibrio gilvus ATCC 13127.</title>
        <authorList>
            <person name="Lucas S."/>
            <person name="Han J."/>
            <person name="Lapidus A."/>
            <person name="Cheng J.-F."/>
            <person name="Goodwin L."/>
            <person name="Pitluck S."/>
            <person name="Peters L."/>
            <person name="Munk A."/>
            <person name="Detter J.C."/>
            <person name="Han C."/>
            <person name="Tapia R."/>
            <person name="Land M."/>
            <person name="Hauser L."/>
            <person name="Kyrpides N."/>
            <person name="Ivanova N."/>
            <person name="Ovchinnikova G."/>
            <person name="Pagani I."/>
            <person name="Mead D."/>
            <person name="Brumm P."/>
            <person name="Woyke T."/>
        </authorList>
    </citation>
    <scope>NUCLEOTIDE SEQUENCE [LARGE SCALE GENOMIC DNA]</scope>
    <source>
        <strain evidence="2">ATCC 13127 / NRRL B-14078</strain>
    </source>
</reference>
<dbReference type="Proteomes" id="UP000000485">
    <property type="component" value="Chromosome"/>
</dbReference>
<dbReference type="STRING" id="593907.Celgi_0878"/>
<name>F7ZZX8_CELGA</name>
<evidence type="ECO:0000313" key="2">
    <source>
        <dbReference type="Proteomes" id="UP000000485"/>
    </source>
</evidence>
<accession>F7ZZX8</accession>